<dbReference type="PANTHER" id="PTHR43248:SF2">
    <property type="entry name" value="PROLYL AMINOPEPTIDASE"/>
    <property type="match status" value="1"/>
</dbReference>
<comment type="similarity">
    <text evidence="1">Belongs to the peptidase S33 family.</text>
</comment>
<keyword evidence="2" id="KW-0378">Hydrolase</keyword>
<dbReference type="HOGENOM" id="CLU_024518_2_0_11"/>
<dbReference type="OrthoDB" id="9796770at2"/>
<sequence length="435" mass="47549">MIVGSATIPGVHVTEHEIEVPLDWAAARDGEPTAAITVFARELVAPDRRGDDLPALLYLQGGPGGRSPRVLDDGGWIGHALRTHRVVLLDQRGTGRSTPVTARTMIRFGDDHASAARHLALFRADSIVQDAEALRQHLEGGRRWSTLGQSYGGFLTLTYLSRAPEALSACYVTGGLASLDPDAEEVYRRTYPRTVRKNAGFHARYPADVGILSRLADRLQVGDVTLPDGDVLTVRRLQTIGIDLGMGPGRERIHALLDEALDDRGEPTDVLLAEALRLTSYAANPLFAAMQESIYASGTRPATAWAAERERGRHPAFAPTARPLLLTGEMMYPWMFEEIRLLRPFRGAVEVMARRDDWPELYDPARLAANEVPVAAAIYHDDMYVDAGLQQDTVARVGNVRAWITNEHEHDGLGAPGVLGRLMDTIARDGGGLPR</sequence>
<evidence type="ECO:0000313" key="5">
    <source>
        <dbReference type="Proteomes" id="UP000032604"/>
    </source>
</evidence>
<dbReference type="KEGG" id="cmh:VO01_12355"/>
<evidence type="ECO:0000256" key="2">
    <source>
        <dbReference type="ARBA" id="ARBA00022801"/>
    </source>
</evidence>
<accession>A0A0D5CKK5</accession>
<organism evidence="4 5">
    <name type="scientific">Clavibacter michiganensis subsp. insidiosus</name>
    <dbReference type="NCBI Taxonomy" id="33014"/>
    <lineage>
        <taxon>Bacteria</taxon>
        <taxon>Bacillati</taxon>
        <taxon>Actinomycetota</taxon>
        <taxon>Actinomycetes</taxon>
        <taxon>Micrococcales</taxon>
        <taxon>Microbacteriaceae</taxon>
        <taxon>Clavibacter</taxon>
    </lineage>
</organism>
<dbReference type="PANTHER" id="PTHR43248">
    <property type="entry name" value="2-SUCCINYL-6-HYDROXY-2,4-CYCLOHEXADIENE-1-CARBOXYLATE SYNTHASE"/>
    <property type="match status" value="1"/>
</dbReference>
<name>A0A0D5CKK5_9MICO</name>
<dbReference type="AlphaFoldDB" id="A0A0D5CKK5"/>
<dbReference type="GO" id="GO:0006508">
    <property type="term" value="P:proteolysis"/>
    <property type="evidence" value="ECO:0007669"/>
    <property type="project" value="InterPro"/>
</dbReference>
<dbReference type="Pfam" id="PF00561">
    <property type="entry name" value="Abhydrolase_1"/>
    <property type="match status" value="1"/>
</dbReference>
<evidence type="ECO:0000313" key="4">
    <source>
        <dbReference type="EMBL" id="AJW79810.1"/>
    </source>
</evidence>
<gene>
    <name evidence="4" type="ORF">VO01_12355</name>
</gene>
<evidence type="ECO:0000256" key="1">
    <source>
        <dbReference type="ARBA" id="ARBA00010088"/>
    </source>
</evidence>
<dbReference type="InterPro" id="IPR000073">
    <property type="entry name" value="AB_hydrolase_1"/>
</dbReference>
<dbReference type="EMBL" id="CP011043">
    <property type="protein sequence ID" value="AJW79810.1"/>
    <property type="molecule type" value="Genomic_DNA"/>
</dbReference>
<dbReference type="SUPFAM" id="SSF53474">
    <property type="entry name" value="alpha/beta-Hydrolases"/>
    <property type="match status" value="1"/>
</dbReference>
<proteinExistence type="inferred from homology"/>
<dbReference type="Proteomes" id="UP000032604">
    <property type="component" value="Chromosome"/>
</dbReference>
<dbReference type="PRINTS" id="PR00793">
    <property type="entry name" value="PROAMNOPTASE"/>
</dbReference>
<feature type="domain" description="AB hydrolase-1" evidence="3">
    <location>
        <begin position="54"/>
        <end position="206"/>
    </location>
</feature>
<dbReference type="Gene3D" id="3.40.50.1820">
    <property type="entry name" value="alpha/beta hydrolase"/>
    <property type="match status" value="1"/>
</dbReference>
<protein>
    <submittedName>
        <fullName evidence="4">Proline iminopeptidase</fullName>
    </submittedName>
</protein>
<dbReference type="InterPro" id="IPR051601">
    <property type="entry name" value="Serine_prot/Carboxylest_S33"/>
</dbReference>
<dbReference type="InterPro" id="IPR002410">
    <property type="entry name" value="Peptidase_S33"/>
</dbReference>
<dbReference type="GO" id="GO:0004177">
    <property type="term" value="F:aminopeptidase activity"/>
    <property type="evidence" value="ECO:0007669"/>
    <property type="project" value="UniProtKB-EC"/>
</dbReference>
<evidence type="ECO:0000259" key="3">
    <source>
        <dbReference type="Pfam" id="PF00561"/>
    </source>
</evidence>
<dbReference type="RefSeq" id="WP_045529352.1">
    <property type="nucleotide sequence ID" value="NZ_CP011043.1"/>
</dbReference>
<dbReference type="InterPro" id="IPR029058">
    <property type="entry name" value="AB_hydrolase_fold"/>
</dbReference>
<dbReference type="PATRIC" id="fig|33014.5.peg.2547"/>
<reference evidence="4 5" key="1">
    <citation type="journal article" date="2015" name="Genome Announc.">
        <title>Complete Genome Sequence of Clavibacter michiganensis subsp. insidiosus R1-1 Using PacBio Single-Molecule Real-Time Technology.</title>
        <authorList>
            <person name="Lu Y."/>
            <person name="Samac D.A."/>
            <person name="Glazebrook J."/>
            <person name="Ishimaru C.A."/>
        </authorList>
    </citation>
    <scope>NUCLEOTIDE SEQUENCE [LARGE SCALE GENOMIC DNA]</scope>
    <source>
        <strain evidence="4 5">R1-1</strain>
    </source>
</reference>